<dbReference type="RefSeq" id="WP_212141386.1">
    <property type="nucleotide sequence ID" value="NZ_JAGSSW010000001.1"/>
</dbReference>
<evidence type="ECO:0000313" key="3">
    <source>
        <dbReference type="Proteomes" id="UP000682951"/>
    </source>
</evidence>
<sequence length="114" mass="12842">MIRNLILVVAITCLLVALWAIKDEKLSKKTKAIITAILAVMSVIAYIYEQNISENESKSIAILNKFKQGKTIVCGEYNVTNDKFNYEFGTATFVVKRDIKELDGVIIPIKKCEK</sequence>
<evidence type="ECO:0000256" key="1">
    <source>
        <dbReference type="SAM" id="Phobius"/>
    </source>
</evidence>
<keyword evidence="1" id="KW-1133">Transmembrane helix</keyword>
<keyword evidence="3" id="KW-1185">Reference proteome</keyword>
<accession>A0ABS5HGA0</accession>
<keyword evidence="1" id="KW-0812">Transmembrane</keyword>
<evidence type="ECO:0000313" key="2">
    <source>
        <dbReference type="EMBL" id="MBR8463138.1"/>
    </source>
</evidence>
<feature type="transmembrane region" description="Helical" evidence="1">
    <location>
        <begin position="30"/>
        <end position="48"/>
    </location>
</feature>
<gene>
    <name evidence="2" type="ORF">KDD93_00930</name>
</gene>
<dbReference type="Proteomes" id="UP000682951">
    <property type="component" value="Unassembled WGS sequence"/>
</dbReference>
<reference evidence="2 3" key="1">
    <citation type="submission" date="2021-04" db="EMBL/GenBank/DDBJ databases">
        <title>Molecular and phenotypic characterization and identification of bacterial isolates recovered from the Anatolian ground squirrels (Spermophilus xanthoprymnus) and which have the potential to form a new species in the Campylobacter genus.</title>
        <authorList>
            <person name="Aydin F."/>
            <person name="Abay S."/>
            <person name="Kayman T."/>
            <person name="Karakaya E."/>
            <person name="Mustak H.K."/>
            <person name="Mustak I.B."/>
            <person name="Bilgin N."/>
            <person name="Duzler A."/>
            <person name="Sahin O."/>
            <person name="Guran O."/>
            <person name="Saticioglu I.B."/>
        </authorList>
    </citation>
    <scope>NUCLEOTIDE SEQUENCE [LARGE SCALE GENOMIC DNA]</scope>
    <source>
        <strain evidence="3">faydin-G24</strain>
    </source>
</reference>
<comment type="caution">
    <text evidence="2">The sequence shown here is derived from an EMBL/GenBank/DDBJ whole genome shotgun (WGS) entry which is preliminary data.</text>
</comment>
<keyword evidence="1" id="KW-0472">Membrane</keyword>
<proteinExistence type="predicted"/>
<organism evidence="2 3">
    <name type="scientific">Campylobacter anatolicus</name>
    <dbReference type="NCBI Taxonomy" id="2829105"/>
    <lineage>
        <taxon>Bacteria</taxon>
        <taxon>Pseudomonadati</taxon>
        <taxon>Campylobacterota</taxon>
        <taxon>Epsilonproteobacteria</taxon>
        <taxon>Campylobacterales</taxon>
        <taxon>Campylobacteraceae</taxon>
        <taxon>Campylobacter</taxon>
    </lineage>
</organism>
<name>A0ABS5HGA0_9BACT</name>
<dbReference type="EMBL" id="JAGSSW010000001">
    <property type="protein sequence ID" value="MBR8463138.1"/>
    <property type="molecule type" value="Genomic_DNA"/>
</dbReference>
<protein>
    <submittedName>
        <fullName evidence="2">Uncharacterized protein</fullName>
    </submittedName>
</protein>